<accession>A0A6I2KY23</accession>
<reference evidence="2 3" key="1">
    <citation type="submission" date="2019-11" db="EMBL/GenBank/DDBJ databases">
        <title>Novel species isolated from a subtropical stream in China.</title>
        <authorList>
            <person name="Lu H."/>
        </authorList>
    </citation>
    <scope>NUCLEOTIDE SEQUENCE [LARGE SCALE GENOMIC DNA]</scope>
    <source>
        <strain evidence="2 3">FT80W</strain>
    </source>
</reference>
<dbReference type="Pfam" id="PF13449">
    <property type="entry name" value="Phytase-like"/>
    <property type="match status" value="1"/>
</dbReference>
<protein>
    <submittedName>
        <fullName evidence="2">PEP-CTERM sorting domain-containing protein</fullName>
    </submittedName>
</protein>
<sequence length="506" mass="54253">MVPGAGRHAIRSSSGHSRKIYFRISTRPNDMKTPILSLCLLYGAAAALLSGCGGSDNGDVTVPTLVGYVSVAADTFVDGPTSGQFISGSDYTTATSTYGYSLPFAGKQPVQGFSAFAAASQAGCYYVMQDNGFGSKASSPDALLHVYAIKPDWSNGKMVPANFSTCDSLTSFDANSYIRLRDPDHKLGYTLVADGTNYPGTSTAGGQTVAVDPLIKNNRLLTGGDIDPESMLIDADGNFWFGEEFGPFLIKTDRTGKVLAKEIPVPNTLKLGSNPLVQTTNNPYLVAGTANLPSSGGLESMTINTSRTRIYTMFERELSTDTDTQRRVMNVFDIASGAFLSTSYAYRVDNGTYVNAAGSTVKENFSVNDMTAINDHEFLVVEKDRGAGDARTDNFPASGADRVAAKVKRVYKIDLNKVDANGYLVKELLVDLMNIADPKQLGGSATINGMFTFPMECVESVRILDSRTLMLTNDNNYPGGSASRNPKKPDNNEFILVRLPAPLNTP</sequence>
<dbReference type="PANTHER" id="PTHR37957">
    <property type="entry name" value="BLR7070 PROTEIN"/>
    <property type="match status" value="1"/>
</dbReference>
<gene>
    <name evidence="2" type="ORF">GJ699_07820</name>
</gene>
<dbReference type="Proteomes" id="UP000433309">
    <property type="component" value="Unassembled WGS sequence"/>
</dbReference>
<evidence type="ECO:0000313" key="2">
    <source>
        <dbReference type="EMBL" id="MRW89887.1"/>
    </source>
</evidence>
<dbReference type="InterPro" id="IPR027372">
    <property type="entry name" value="Phytase-like_dom"/>
</dbReference>
<name>A0A6I2KY23_9BURK</name>
<keyword evidence="3" id="KW-1185">Reference proteome</keyword>
<evidence type="ECO:0000259" key="1">
    <source>
        <dbReference type="Pfam" id="PF13449"/>
    </source>
</evidence>
<dbReference type="SUPFAM" id="SSF63829">
    <property type="entry name" value="Calcium-dependent phosphotriesterase"/>
    <property type="match status" value="1"/>
</dbReference>
<dbReference type="EMBL" id="WKJK01000003">
    <property type="protein sequence ID" value="MRW89887.1"/>
    <property type="molecule type" value="Genomic_DNA"/>
</dbReference>
<dbReference type="PANTHER" id="PTHR37957:SF1">
    <property type="entry name" value="PHYTASE-LIKE DOMAIN-CONTAINING PROTEIN"/>
    <property type="match status" value="1"/>
</dbReference>
<proteinExistence type="predicted"/>
<organism evidence="2 3">
    <name type="scientific">Duganella guangzhouensis</name>
    <dbReference type="NCBI Taxonomy" id="2666084"/>
    <lineage>
        <taxon>Bacteria</taxon>
        <taxon>Pseudomonadati</taxon>
        <taxon>Pseudomonadota</taxon>
        <taxon>Betaproteobacteria</taxon>
        <taxon>Burkholderiales</taxon>
        <taxon>Oxalobacteraceae</taxon>
        <taxon>Telluria group</taxon>
        <taxon>Duganella</taxon>
    </lineage>
</organism>
<dbReference type="AlphaFoldDB" id="A0A6I2KY23"/>
<comment type="caution">
    <text evidence="2">The sequence shown here is derived from an EMBL/GenBank/DDBJ whole genome shotgun (WGS) entry which is preliminary data.</text>
</comment>
<feature type="domain" description="Phytase-like" evidence="1">
    <location>
        <begin position="108"/>
        <end position="477"/>
    </location>
</feature>
<evidence type="ECO:0000313" key="3">
    <source>
        <dbReference type="Proteomes" id="UP000433309"/>
    </source>
</evidence>